<dbReference type="EMBL" id="QGKV02000832">
    <property type="protein sequence ID" value="KAF3542805.1"/>
    <property type="molecule type" value="Genomic_DNA"/>
</dbReference>
<gene>
    <name evidence="1" type="ORF">DY000_02009375</name>
</gene>
<evidence type="ECO:0000313" key="1">
    <source>
        <dbReference type="EMBL" id="KAF3542805.1"/>
    </source>
</evidence>
<evidence type="ECO:0008006" key="3">
    <source>
        <dbReference type="Google" id="ProtNLM"/>
    </source>
</evidence>
<sequence length="277" mass="30676">MSFLRGDCSVVLVHLFFMLTSCNGLRAVRLLATRFPAAFEVKAGCIGSSPGSSVASVVSDKSLSLAETLSSPDPFPERGSDKRDEMLVRLSLLFGPVVGCKSSIMVFSGCWFSSVVERCAEPSDCHCSSVYSPQIQSQSFSLTFPFSQEGSDAGGGRVDVGTDARNPHLFPLFYSLSNVPRPGEAMGNGGTFSCHPVCGPGLLYRRICYSTYKRELIPFDEFRDIRFWNLNERLSKRGVVGHSFTLLSSHVSVRHYGKDAKLSQMRMRPRRRRNYKL</sequence>
<proteinExistence type="predicted"/>
<dbReference type="Proteomes" id="UP000266723">
    <property type="component" value="Unassembled WGS sequence"/>
</dbReference>
<comment type="caution">
    <text evidence="1">The sequence shown here is derived from an EMBL/GenBank/DDBJ whole genome shotgun (WGS) entry which is preliminary data.</text>
</comment>
<name>A0ABQ7BTR3_BRACR</name>
<dbReference type="PROSITE" id="PS51257">
    <property type="entry name" value="PROKAR_LIPOPROTEIN"/>
    <property type="match status" value="1"/>
</dbReference>
<evidence type="ECO:0000313" key="2">
    <source>
        <dbReference type="Proteomes" id="UP000266723"/>
    </source>
</evidence>
<organism evidence="1 2">
    <name type="scientific">Brassica cretica</name>
    <name type="common">Mustard</name>
    <dbReference type="NCBI Taxonomy" id="69181"/>
    <lineage>
        <taxon>Eukaryota</taxon>
        <taxon>Viridiplantae</taxon>
        <taxon>Streptophyta</taxon>
        <taxon>Embryophyta</taxon>
        <taxon>Tracheophyta</taxon>
        <taxon>Spermatophyta</taxon>
        <taxon>Magnoliopsida</taxon>
        <taxon>eudicotyledons</taxon>
        <taxon>Gunneridae</taxon>
        <taxon>Pentapetalae</taxon>
        <taxon>rosids</taxon>
        <taxon>malvids</taxon>
        <taxon>Brassicales</taxon>
        <taxon>Brassicaceae</taxon>
        <taxon>Brassiceae</taxon>
        <taxon>Brassica</taxon>
    </lineage>
</organism>
<reference evidence="1 2" key="1">
    <citation type="journal article" date="2020" name="BMC Genomics">
        <title>Intraspecific diversification of the crop wild relative Brassica cretica Lam. using demographic model selection.</title>
        <authorList>
            <person name="Kioukis A."/>
            <person name="Michalopoulou V.A."/>
            <person name="Briers L."/>
            <person name="Pirintsos S."/>
            <person name="Studholme D.J."/>
            <person name="Pavlidis P."/>
            <person name="Sarris P.F."/>
        </authorList>
    </citation>
    <scope>NUCLEOTIDE SEQUENCE [LARGE SCALE GENOMIC DNA]</scope>
    <source>
        <strain evidence="2">cv. PFS-1207/04</strain>
    </source>
</reference>
<keyword evidence="2" id="KW-1185">Reference proteome</keyword>
<accession>A0ABQ7BTR3</accession>
<protein>
    <recommendedName>
        <fullName evidence="3">Secreted protein</fullName>
    </recommendedName>
</protein>